<name>A0A8X6MB22_9ARAC</name>
<accession>A0A8X6MB22</accession>
<comment type="caution">
    <text evidence="1">The sequence shown here is derived from an EMBL/GenBank/DDBJ whole genome shotgun (WGS) entry which is preliminary data.</text>
</comment>
<reference evidence="1" key="1">
    <citation type="submission" date="2020-08" db="EMBL/GenBank/DDBJ databases">
        <title>Multicomponent nature underlies the extraordinary mechanical properties of spider dragline silk.</title>
        <authorList>
            <person name="Kono N."/>
            <person name="Nakamura H."/>
            <person name="Mori M."/>
            <person name="Yoshida Y."/>
            <person name="Ohtoshi R."/>
            <person name="Malay A.D."/>
            <person name="Moran D.A.P."/>
            <person name="Tomita M."/>
            <person name="Numata K."/>
            <person name="Arakawa K."/>
        </authorList>
    </citation>
    <scope>NUCLEOTIDE SEQUENCE</scope>
</reference>
<proteinExistence type="predicted"/>
<dbReference type="EMBL" id="BMAV01025347">
    <property type="protein sequence ID" value="GFS40762.1"/>
    <property type="molecule type" value="Genomic_DNA"/>
</dbReference>
<gene>
    <name evidence="1" type="ORF">TNIN_216551</name>
</gene>
<sequence length="89" mass="9830">MDDRTRSKPDAAAVVQNPLVHRSPVGRGCTLNQWGKKSSGKRCLLGPPGLGGEFSQHLLFKHLANYKKENLPRGNKYGRLLGNVHKKAK</sequence>
<protein>
    <submittedName>
        <fullName evidence="1">Uncharacterized protein</fullName>
    </submittedName>
</protein>
<keyword evidence="2" id="KW-1185">Reference proteome</keyword>
<evidence type="ECO:0000313" key="1">
    <source>
        <dbReference type="EMBL" id="GFS40762.1"/>
    </source>
</evidence>
<dbReference type="Proteomes" id="UP000886998">
    <property type="component" value="Unassembled WGS sequence"/>
</dbReference>
<evidence type="ECO:0000313" key="2">
    <source>
        <dbReference type="Proteomes" id="UP000886998"/>
    </source>
</evidence>
<dbReference type="AlphaFoldDB" id="A0A8X6MB22"/>
<organism evidence="1 2">
    <name type="scientific">Trichonephila inaurata madagascariensis</name>
    <dbReference type="NCBI Taxonomy" id="2747483"/>
    <lineage>
        <taxon>Eukaryota</taxon>
        <taxon>Metazoa</taxon>
        <taxon>Ecdysozoa</taxon>
        <taxon>Arthropoda</taxon>
        <taxon>Chelicerata</taxon>
        <taxon>Arachnida</taxon>
        <taxon>Araneae</taxon>
        <taxon>Araneomorphae</taxon>
        <taxon>Entelegynae</taxon>
        <taxon>Araneoidea</taxon>
        <taxon>Nephilidae</taxon>
        <taxon>Trichonephila</taxon>
        <taxon>Trichonephila inaurata</taxon>
    </lineage>
</organism>